<sequence>MKIIRKIPVKQIMTESSKRELHKVFDRQKQQLEQECQQLLFEQKKLQQKQGVSKEEVYKRFQGEITRRRDKMKWIDFQIEQLNILPIGSEMEEGEVEALVEVTEGSNWNELMSNKAIFVKDGIVIGIK</sequence>
<evidence type="ECO:0000256" key="1">
    <source>
        <dbReference type="SAM" id="Coils"/>
    </source>
</evidence>
<dbReference type="EMBL" id="JAMQKC010000003">
    <property type="protein sequence ID" value="MDC3416418.1"/>
    <property type="molecule type" value="Genomic_DNA"/>
</dbReference>
<dbReference type="Pfam" id="PF11068">
    <property type="entry name" value="YlqD"/>
    <property type="match status" value="1"/>
</dbReference>
<dbReference type="Proteomes" id="UP001145069">
    <property type="component" value="Unassembled WGS sequence"/>
</dbReference>
<protein>
    <submittedName>
        <fullName evidence="2">YlqD family protein</fullName>
    </submittedName>
</protein>
<organism evidence="2 3">
    <name type="scientific">Aquibacillus salsiterrae</name>
    <dbReference type="NCBI Taxonomy" id="2950439"/>
    <lineage>
        <taxon>Bacteria</taxon>
        <taxon>Bacillati</taxon>
        <taxon>Bacillota</taxon>
        <taxon>Bacilli</taxon>
        <taxon>Bacillales</taxon>
        <taxon>Bacillaceae</taxon>
        <taxon>Aquibacillus</taxon>
    </lineage>
</organism>
<keyword evidence="3" id="KW-1185">Reference proteome</keyword>
<feature type="coiled-coil region" evidence="1">
    <location>
        <begin position="22"/>
        <end position="49"/>
    </location>
</feature>
<name>A0A9X3WCZ9_9BACI</name>
<dbReference type="AlphaFoldDB" id="A0A9X3WCZ9"/>
<proteinExistence type="predicted"/>
<accession>A0A9X3WCZ9</accession>
<evidence type="ECO:0000313" key="2">
    <source>
        <dbReference type="EMBL" id="MDC3416418.1"/>
    </source>
</evidence>
<gene>
    <name evidence="2" type="ORF">NC799_05765</name>
</gene>
<comment type="caution">
    <text evidence="2">The sequence shown here is derived from an EMBL/GenBank/DDBJ whole genome shotgun (WGS) entry which is preliminary data.</text>
</comment>
<keyword evidence="1" id="KW-0175">Coiled coil</keyword>
<evidence type="ECO:0000313" key="3">
    <source>
        <dbReference type="Proteomes" id="UP001145069"/>
    </source>
</evidence>
<dbReference type="InterPro" id="IPR021297">
    <property type="entry name" value="YlqD"/>
</dbReference>
<reference evidence="2" key="1">
    <citation type="submission" date="2022-06" db="EMBL/GenBank/DDBJ databases">
        <title>Aquibacillus sp. a new bacterium isolated from soil saline samples.</title>
        <authorList>
            <person name="Galisteo C."/>
            <person name="De La Haba R."/>
            <person name="Sanchez-Porro C."/>
            <person name="Ventosa A."/>
        </authorList>
    </citation>
    <scope>NUCLEOTIDE SEQUENCE</scope>
    <source>
        <strain evidence="2">3ASR75-54</strain>
    </source>
</reference>
<dbReference type="RefSeq" id="WP_272445423.1">
    <property type="nucleotide sequence ID" value="NZ_JAMQKC010000003.1"/>
</dbReference>
<dbReference type="Gene3D" id="6.10.140.1110">
    <property type="match status" value="1"/>
</dbReference>